<accession>T1BR76</accession>
<feature type="domain" description="Transposase IS66 central" evidence="1">
    <location>
        <begin position="39"/>
        <end position="101"/>
    </location>
</feature>
<dbReference type="PANTHER" id="PTHR33678">
    <property type="entry name" value="BLL1576 PROTEIN"/>
    <property type="match status" value="1"/>
</dbReference>
<sequence>KARRLWILASFGRYLARYDRVIAAGFAANPLCEPVPGKKGRQKKSKAANLLERLDRQRSEVLRFGTNFAVDFDNNLSERDVRMLKLQNKISGGWRSEEGARAWVRVRSYLSTATKQGHNATEVLTQLFGGRCWMPTLPGP</sequence>
<proteinExistence type="predicted"/>
<organism evidence="2">
    <name type="scientific">mine drainage metagenome</name>
    <dbReference type="NCBI Taxonomy" id="410659"/>
    <lineage>
        <taxon>unclassified sequences</taxon>
        <taxon>metagenomes</taxon>
        <taxon>ecological metagenomes</taxon>
    </lineage>
</organism>
<evidence type="ECO:0000313" key="2">
    <source>
        <dbReference type="EMBL" id="EQD56470.1"/>
    </source>
</evidence>
<feature type="non-terminal residue" evidence="2">
    <location>
        <position position="1"/>
    </location>
</feature>
<comment type="caution">
    <text evidence="2">The sequence shown here is derived from an EMBL/GenBank/DDBJ whole genome shotgun (WGS) entry which is preliminary data.</text>
</comment>
<dbReference type="EMBL" id="AUZX01008252">
    <property type="protein sequence ID" value="EQD56470.1"/>
    <property type="molecule type" value="Genomic_DNA"/>
</dbReference>
<protein>
    <submittedName>
        <fullName evidence="2">Transposase</fullName>
    </submittedName>
</protein>
<gene>
    <name evidence="2" type="ORF">B1A_11521</name>
</gene>
<dbReference type="AlphaFoldDB" id="T1BR76"/>
<dbReference type="InterPro" id="IPR004291">
    <property type="entry name" value="Transposase_IS66_central"/>
</dbReference>
<dbReference type="InterPro" id="IPR052344">
    <property type="entry name" value="Transposase-related"/>
</dbReference>
<evidence type="ECO:0000259" key="1">
    <source>
        <dbReference type="Pfam" id="PF03050"/>
    </source>
</evidence>
<name>T1BR76_9ZZZZ</name>
<reference evidence="2" key="1">
    <citation type="submission" date="2013-08" db="EMBL/GenBank/DDBJ databases">
        <authorList>
            <person name="Mendez C."/>
            <person name="Richter M."/>
            <person name="Ferrer M."/>
            <person name="Sanchez J."/>
        </authorList>
    </citation>
    <scope>NUCLEOTIDE SEQUENCE</scope>
</reference>
<reference evidence="2" key="2">
    <citation type="journal article" date="2014" name="ISME J.">
        <title>Microbial stratification in low pH oxic and suboxic macroscopic growths along an acid mine drainage.</title>
        <authorList>
            <person name="Mendez-Garcia C."/>
            <person name="Mesa V."/>
            <person name="Sprenger R.R."/>
            <person name="Richter M."/>
            <person name="Diez M.S."/>
            <person name="Solano J."/>
            <person name="Bargiela R."/>
            <person name="Golyshina O.V."/>
            <person name="Manteca A."/>
            <person name="Ramos J.L."/>
            <person name="Gallego J.R."/>
            <person name="Llorente I."/>
            <person name="Martins Dos Santos V.A."/>
            <person name="Jensen O.N."/>
            <person name="Pelaez A.I."/>
            <person name="Sanchez J."/>
            <person name="Ferrer M."/>
        </authorList>
    </citation>
    <scope>NUCLEOTIDE SEQUENCE</scope>
</reference>
<dbReference type="PANTHER" id="PTHR33678:SF1">
    <property type="entry name" value="BLL1576 PROTEIN"/>
    <property type="match status" value="1"/>
</dbReference>
<dbReference type="Pfam" id="PF03050">
    <property type="entry name" value="DDE_Tnp_IS66"/>
    <property type="match status" value="1"/>
</dbReference>